<sequence>MARLSPQQTQRLSDFRTNAAPLLGPESVGIVPTNACNLNCITCWSYSPLLNVRPNTQWKRKQLDWPVLRQLLDDLAALQTQRIILTGGGDPLVYPQFDETVRHAKNLGLKVTLISNLTLIKDLDTFLSLGIDTIQANFSAADAQSYVAFHPNRKASDYEHFLHKIQKIAACTPDLKLVCVICQTNAHLLAQMLELAASFGTKIQFKLMSIGDGTEQVAITPTQHTQLLEQETAVLALAERLGVQTNLTFFYQQLRGESATSFPIEAIGCFVGYWYSRVWADGSVHFCCNPESSLAVGSLHENSFLELWQGEKYAELRQKLHGGQLVNGCDRCGKFDLNCKLQKQI</sequence>
<accession>A0A1I1HDA0</accession>
<dbReference type="InterPro" id="IPR058240">
    <property type="entry name" value="rSAM_sf"/>
</dbReference>
<evidence type="ECO:0000259" key="6">
    <source>
        <dbReference type="PROSITE" id="PS51918"/>
    </source>
</evidence>
<keyword evidence="2" id="KW-0949">S-adenosyl-L-methionine</keyword>
<dbReference type="Proteomes" id="UP000199514">
    <property type="component" value="Unassembled WGS sequence"/>
</dbReference>
<keyword evidence="8" id="KW-1185">Reference proteome</keyword>
<keyword evidence="4" id="KW-0408">Iron</keyword>
<dbReference type="RefSeq" id="WP_091510233.1">
    <property type="nucleotide sequence ID" value="NZ_FOLE01000003.1"/>
</dbReference>
<comment type="cofactor">
    <cofactor evidence="1">
        <name>[4Fe-4S] cluster</name>
        <dbReference type="ChEBI" id="CHEBI:49883"/>
    </cofactor>
</comment>
<evidence type="ECO:0000313" key="8">
    <source>
        <dbReference type="Proteomes" id="UP000199514"/>
    </source>
</evidence>
<dbReference type="Pfam" id="PF04055">
    <property type="entry name" value="Radical_SAM"/>
    <property type="match status" value="1"/>
</dbReference>
<dbReference type="STRING" id="927664.SAMN05421780_103242"/>
<organism evidence="7 8">
    <name type="scientific">Flexibacter flexilis DSM 6793</name>
    <dbReference type="NCBI Taxonomy" id="927664"/>
    <lineage>
        <taxon>Bacteria</taxon>
        <taxon>Pseudomonadati</taxon>
        <taxon>Bacteroidota</taxon>
        <taxon>Cytophagia</taxon>
        <taxon>Cytophagales</taxon>
        <taxon>Flexibacteraceae</taxon>
        <taxon>Flexibacter</taxon>
    </lineage>
</organism>
<proteinExistence type="predicted"/>
<dbReference type="InterPro" id="IPR023885">
    <property type="entry name" value="4Fe4S-binding_SPASM_dom"/>
</dbReference>
<feature type="domain" description="Radical SAM core" evidence="6">
    <location>
        <begin position="22"/>
        <end position="255"/>
    </location>
</feature>
<dbReference type="PANTHER" id="PTHR11228:SF7">
    <property type="entry name" value="PQQA PEPTIDE CYCLASE"/>
    <property type="match status" value="1"/>
</dbReference>
<dbReference type="SUPFAM" id="SSF102114">
    <property type="entry name" value="Radical SAM enzymes"/>
    <property type="match status" value="1"/>
</dbReference>
<name>A0A1I1HDA0_9BACT</name>
<dbReference type="GO" id="GO:0003824">
    <property type="term" value="F:catalytic activity"/>
    <property type="evidence" value="ECO:0007669"/>
    <property type="project" value="InterPro"/>
</dbReference>
<evidence type="ECO:0000256" key="1">
    <source>
        <dbReference type="ARBA" id="ARBA00001966"/>
    </source>
</evidence>
<evidence type="ECO:0000256" key="5">
    <source>
        <dbReference type="ARBA" id="ARBA00023014"/>
    </source>
</evidence>
<dbReference type="CDD" id="cd01335">
    <property type="entry name" value="Radical_SAM"/>
    <property type="match status" value="1"/>
</dbReference>
<dbReference type="GO" id="GO:0051536">
    <property type="term" value="F:iron-sulfur cluster binding"/>
    <property type="evidence" value="ECO:0007669"/>
    <property type="project" value="UniProtKB-KW"/>
</dbReference>
<reference evidence="7 8" key="1">
    <citation type="submission" date="2016-10" db="EMBL/GenBank/DDBJ databases">
        <authorList>
            <person name="de Groot N.N."/>
        </authorList>
    </citation>
    <scope>NUCLEOTIDE SEQUENCE [LARGE SCALE GENOMIC DNA]</scope>
    <source>
        <strain evidence="7 8">DSM 6793</strain>
    </source>
</reference>
<dbReference type="OrthoDB" id="7021155at2"/>
<dbReference type="SFLD" id="SFLDG01067">
    <property type="entry name" value="SPASM/twitch_domain_containing"/>
    <property type="match status" value="1"/>
</dbReference>
<protein>
    <submittedName>
        <fullName evidence="7">Radical SAM superfamily enzyme, MoaA/NifB/PqqE/SkfB family</fullName>
    </submittedName>
</protein>
<gene>
    <name evidence="7" type="ORF">SAMN05421780_103242</name>
</gene>
<evidence type="ECO:0000256" key="4">
    <source>
        <dbReference type="ARBA" id="ARBA00023004"/>
    </source>
</evidence>
<dbReference type="InterPro" id="IPR013785">
    <property type="entry name" value="Aldolase_TIM"/>
</dbReference>
<dbReference type="InterPro" id="IPR007197">
    <property type="entry name" value="rSAM"/>
</dbReference>
<dbReference type="GO" id="GO:0046872">
    <property type="term" value="F:metal ion binding"/>
    <property type="evidence" value="ECO:0007669"/>
    <property type="project" value="UniProtKB-KW"/>
</dbReference>
<dbReference type="PROSITE" id="PS51918">
    <property type="entry name" value="RADICAL_SAM"/>
    <property type="match status" value="1"/>
</dbReference>
<dbReference type="Pfam" id="PF13186">
    <property type="entry name" value="SPASM"/>
    <property type="match status" value="1"/>
</dbReference>
<dbReference type="Gene3D" id="3.20.20.70">
    <property type="entry name" value="Aldolase class I"/>
    <property type="match status" value="1"/>
</dbReference>
<dbReference type="EMBL" id="FOLE01000003">
    <property type="protein sequence ID" value="SFC19958.1"/>
    <property type="molecule type" value="Genomic_DNA"/>
</dbReference>
<keyword evidence="3" id="KW-0479">Metal-binding</keyword>
<evidence type="ECO:0000256" key="2">
    <source>
        <dbReference type="ARBA" id="ARBA00022691"/>
    </source>
</evidence>
<evidence type="ECO:0000256" key="3">
    <source>
        <dbReference type="ARBA" id="ARBA00022723"/>
    </source>
</evidence>
<dbReference type="AlphaFoldDB" id="A0A1I1HDA0"/>
<evidence type="ECO:0000313" key="7">
    <source>
        <dbReference type="EMBL" id="SFC19958.1"/>
    </source>
</evidence>
<dbReference type="InterPro" id="IPR050377">
    <property type="entry name" value="Radical_SAM_PqqE_MftC-like"/>
</dbReference>
<keyword evidence="5" id="KW-0411">Iron-sulfur</keyword>
<dbReference type="SFLD" id="SFLDS00029">
    <property type="entry name" value="Radical_SAM"/>
    <property type="match status" value="1"/>
</dbReference>
<dbReference type="CDD" id="cd21109">
    <property type="entry name" value="SPASM"/>
    <property type="match status" value="1"/>
</dbReference>
<dbReference type="PANTHER" id="PTHR11228">
    <property type="entry name" value="RADICAL SAM DOMAIN PROTEIN"/>
    <property type="match status" value="1"/>
</dbReference>